<accession>A0A1H8YN54</accession>
<protein>
    <submittedName>
        <fullName evidence="1">Uncharacterized protein</fullName>
    </submittedName>
</protein>
<evidence type="ECO:0000313" key="2">
    <source>
        <dbReference type="Proteomes" id="UP000198582"/>
    </source>
</evidence>
<proteinExistence type="predicted"/>
<dbReference type="OrthoDB" id="10007740at2"/>
<gene>
    <name evidence="1" type="ORF">SAMN04489732_12914</name>
</gene>
<sequence length="276" mass="30256">MTLSPDQERALGRLRELRRLAPDPAPTADFSLWGELAQERRRAEIDQAERLARNGLGFGDQIVSGEERVQLASWLAAMTGWWTTQEPLATLDDLVAELPADEVVRICGEEGLALIGEREHHGDRQLFLVDEGGLLAELFLERSLPGNPEPWSLTIYGNVEIVDPVLLVLAARTWSCTTESDGRRLAAGSRGWHLRNSIATGGSLRAALAAMRASTRPVLPWKIPPITGWLGPDSPRGLEKQPHEQIALAARADTRAALDTLPEYVRAKLGPCLMTA</sequence>
<reference evidence="1 2" key="1">
    <citation type="submission" date="2016-10" db="EMBL/GenBank/DDBJ databases">
        <authorList>
            <person name="de Groot N.N."/>
        </authorList>
    </citation>
    <scope>NUCLEOTIDE SEQUENCE [LARGE SCALE GENOMIC DNA]</scope>
    <source>
        <strain evidence="1 2">DSM 44993</strain>
    </source>
</reference>
<organism evidence="1 2">
    <name type="scientific">Amycolatopsis saalfeldensis</name>
    <dbReference type="NCBI Taxonomy" id="394193"/>
    <lineage>
        <taxon>Bacteria</taxon>
        <taxon>Bacillati</taxon>
        <taxon>Actinomycetota</taxon>
        <taxon>Actinomycetes</taxon>
        <taxon>Pseudonocardiales</taxon>
        <taxon>Pseudonocardiaceae</taxon>
        <taxon>Amycolatopsis</taxon>
    </lineage>
</organism>
<evidence type="ECO:0000313" key="1">
    <source>
        <dbReference type="EMBL" id="SEP53589.1"/>
    </source>
</evidence>
<name>A0A1H8YN54_9PSEU</name>
<keyword evidence="2" id="KW-1185">Reference proteome</keyword>
<dbReference type="EMBL" id="FOEF01000029">
    <property type="protein sequence ID" value="SEP53589.1"/>
    <property type="molecule type" value="Genomic_DNA"/>
</dbReference>
<dbReference type="AlphaFoldDB" id="A0A1H8YN54"/>
<dbReference type="Proteomes" id="UP000198582">
    <property type="component" value="Unassembled WGS sequence"/>
</dbReference>
<dbReference type="RefSeq" id="WP_143086418.1">
    <property type="nucleotide sequence ID" value="NZ_FOEF01000029.1"/>
</dbReference>